<dbReference type="SUPFAM" id="SSF52540">
    <property type="entry name" value="P-loop containing nucleoside triphosphate hydrolases"/>
    <property type="match status" value="1"/>
</dbReference>
<accession>A0A0F7TD85</accession>
<feature type="domain" description="DNA2/NAM7 helicase-like C-terminal" evidence="6">
    <location>
        <begin position="123"/>
        <end position="329"/>
    </location>
</feature>
<dbReference type="Proteomes" id="UP000042958">
    <property type="component" value="Unassembled WGS sequence"/>
</dbReference>
<protein>
    <recommendedName>
        <fullName evidence="6">DNA2/NAM7 helicase-like C-terminal domain-containing protein</fullName>
    </recommendedName>
</protein>
<dbReference type="GO" id="GO:0043139">
    <property type="term" value="F:5'-3' DNA helicase activity"/>
    <property type="evidence" value="ECO:0007669"/>
    <property type="project" value="TreeGrafter"/>
</dbReference>
<feature type="compositionally biased region" description="Basic and acidic residues" evidence="5">
    <location>
        <begin position="476"/>
        <end position="488"/>
    </location>
</feature>
<evidence type="ECO:0000256" key="2">
    <source>
        <dbReference type="ARBA" id="ARBA00022801"/>
    </source>
</evidence>
<dbReference type="AlphaFoldDB" id="A0A0F7TD85"/>
<keyword evidence="1" id="KW-0547">Nucleotide-binding</keyword>
<dbReference type="InterPro" id="IPR041679">
    <property type="entry name" value="DNA2/NAM7-like_C"/>
</dbReference>
<feature type="region of interest" description="Disordered" evidence="5">
    <location>
        <begin position="476"/>
        <end position="498"/>
    </location>
</feature>
<evidence type="ECO:0000256" key="1">
    <source>
        <dbReference type="ARBA" id="ARBA00022741"/>
    </source>
</evidence>
<dbReference type="EMBL" id="CDHK01000001">
    <property type="protein sequence ID" value="CEJ54734.1"/>
    <property type="molecule type" value="Genomic_DNA"/>
</dbReference>
<name>A0A0F7TD85_PENBI</name>
<dbReference type="GO" id="GO:0005524">
    <property type="term" value="F:ATP binding"/>
    <property type="evidence" value="ECO:0007669"/>
    <property type="project" value="UniProtKB-KW"/>
</dbReference>
<evidence type="ECO:0000256" key="4">
    <source>
        <dbReference type="ARBA" id="ARBA00022840"/>
    </source>
</evidence>
<gene>
    <name evidence="7" type="ORF">PMG11_01029</name>
</gene>
<evidence type="ECO:0000313" key="8">
    <source>
        <dbReference type="Proteomes" id="UP000042958"/>
    </source>
</evidence>
<keyword evidence="8" id="KW-1185">Reference proteome</keyword>
<dbReference type="InterPro" id="IPR047187">
    <property type="entry name" value="SF1_C_Upf1"/>
</dbReference>
<evidence type="ECO:0000256" key="5">
    <source>
        <dbReference type="SAM" id="MobiDB-lite"/>
    </source>
</evidence>
<dbReference type="Gene3D" id="3.40.50.300">
    <property type="entry name" value="P-loop containing nucleotide triphosphate hydrolases"/>
    <property type="match status" value="1"/>
</dbReference>
<reference evidence="8" key="1">
    <citation type="journal article" date="2015" name="Genome Announc.">
        <title>Draft genome sequence of the fungus Penicillium brasilianum MG11.</title>
        <authorList>
            <person name="Horn F."/>
            <person name="Linde J."/>
            <person name="Mattern D.J."/>
            <person name="Walther G."/>
            <person name="Guthke R."/>
            <person name="Brakhage A.A."/>
            <person name="Valiante V."/>
        </authorList>
    </citation>
    <scope>NUCLEOTIDE SEQUENCE [LARGE SCALE GENOMIC DNA]</scope>
    <source>
        <strain evidence="8">MG11</strain>
    </source>
</reference>
<organism evidence="7 8">
    <name type="scientific">Penicillium brasilianum</name>
    <dbReference type="NCBI Taxonomy" id="104259"/>
    <lineage>
        <taxon>Eukaryota</taxon>
        <taxon>Fungi</taxon>
        <taxon>Dikarya</taxon>
        <taxon>Ascomycota</taxon>
        <taxon>Pezizomycotina</taxon>
        <taxon>Eurotiomycetes</taxon>
        <taxon>Eurotiomycetidae</taxon>
        <taxon>Eurotiales</taxon>
        <taxon>Aspergillaceae</taxon>
        <taxon>Penicillium</taxon>
    </lineage>
</organism>
<dbReference type="STRING" id="104259.A0A0F7TD85"/>
<dbReference type="PANTHER" id="PTHR43788">
    <property type="entry name" value="DNA2/NAM7 HELICASE FAMILY MEMBER"/>
    <property type="match status" value="1"/>
</dbReference>
<evidence type="ECO:0000313" key="7">
    <source>
        <dbReference type="EMBL" id="CEJ54734.1"/>
    </source>
</evidence>
<dbReference type="PANTHER" id="PTHR43788:SF8">
    <property type="entry name" value="DNA-BINDING PROTEIN SMUBP-2"/>
    <property type="match status" value="1"/>
</dbReference>
<keyword evidence="3" id="KW-0347">Helicase</keyword>
<proteinExistence type="predicted"/>
<keyword evidence="4" id="KW-0067">ATP-binding</keyword>
<dbReference type="OrthoDB" id="4369796at2759"/>
<dbReference type="InterPro" id="IPR027417">
    <property type="entry name" value="P-loop_NTPase"/>
</dbReference>
<evidence type="ECO:0000259" key="6">
    <source>
        <dbReference type="Pfam" id="PF13087"/>
    </source>
</evidence>
<keyword evidence="2" id="KW-0378">Hydrolase</keyword>
<evidence type="ECO:0000256" key="3">
    <source>
        <dbReference type="ARBA" id="ARBA00022806"/>
    </source>
</evidence>
<dbReference type="CDD" id="cd18808">
    <property type="entry name" value="SF1_C_Upf1"/>
    <property type="match status" value="1"/>
</dbReference>
<dbReference type="Pfam" id="PF13087">
    <property type="entry name" value="AAA_12"/>
    <property type="match status" value="1"/>
</dbReference>
<sequence length="498" mass="55524">MAAPPFDKPLGHDCPPESWIKAITWRPCQLTVGDRLFSGKYHVVLESQQPRMAFKLHNKARGQVVFTAKNCSIETGFEQDTPDLVNQHRGQFELKGGLLSFIKIRPSVPPAMPSKATVCETAKASLMARLLECGYPSTLLSVNYRNHPQILELFNSTIYKGTLRPGPSNSEPERVRDTWDDFTSKRHHFHGQFLAGVRRLFISVIGNATREEHGTSFENVLQAAVIQDLLAELYSFTTAGDQSIRAGDVMIISPYKVQRRLISRTLGESGLEARNNLTFDAAQGQEAPIVLLSLAKPGEVATSLGFMANKERLNVALSRAQKVLIAVGNLSVWGEGFVKSLAAKNNSGKVLRELLMDVKQRTTSSHGLISVCPIRPTIPANQPRHTNPISNQDAMEIDAPDEGPPAIRHASQGGLLPPVSLPLRPPPPMAEQMRMEDLQVLESRRQRSLEESRVFQKQAALSQTQAQWYDRQIQEFQRRRGGRDERSRSPMRRMASVM</sequence>
<dbReference type="InterPro" id="IPR050534">
    <property type="entry name" value="Coronavir_polyprotein_1ab"/>
</dbReference>
<dbReference type="GO" id="GO:0016787">
    <property type="term" value="F:hydrolase activity"/>
    <property type="evidence" value="ECO:0007669"/>
    <property type="project" value="UniProtKB-KW"/>
</dbReference>